<evidence type="ECO:0000313" key="4">
    <source>
        <dbReference type="Proteomes" id="UP000716291"/>
    </source>
</evidence>
<name>A0A9P6X346_RHIOR</name>
<feature type="compositionally biased region" description="Low complexity" evidence="1">
    <location>
        <begin position="226"/>
        <end position="244"/>
    </location>
</feature>
<keyword evidence="2" id="KW-0812">Transmembrane</keyword>
<evidence type="ECO:0000256" key="1">
    <source>
        <dbReference type="SAM" id="MobiDB-lite"/>
    </source>
</evidence>
<gene>
    <name evidence="3" type="ORF">G6F64_009367</name>
</gene>
<feature type="compositionally biased region" description="Polar residues" evidence="1">
    <location>
        <begin position="153"/>
        <end position="186"/>
    </location>
</feature>
<evidence type="ECO:0000313" key="3">
    <source>
        <dbReference type="EMBL" id="KAG1304253.1"/>
    </source>
</evidence>
<proteinExistence type="predicted"/>
<organism evidence="3 4">
    <name type="scientific">Rhizopus oryzae</name>
    <name type="common">Mucormycosis agent</name>
    <name type="synonym">Rhizopus arrhizus var. delemar</name>
    <dbReference type="NCBI Taxonomy" id="64495"/>
    <lineage>
        <taxon>Eukaryota</taxon>
        <taxon>Fungi</taxon>
        <taxon>Fungi incertae sedis</taxon>
        <taxon>Mucoromycota</taxon>
        <taxon>Mucoromycotina</taxon>
        <taxon>Mucoromycetes</taxon>
        <taxon>Mucorales</taxon>
        <taxon>Mucorineae</taxon>
        <taxon>Rhizopodaceae</taxon>
        <taxon>Rhizopus</taxon>
    </lineage>
</organism>
<feature type="compositionally biased region" description="Low complexity" evidence="1">
    <location>
        <begin position="194"/>
        <end position="214"/>
    </location>
</feature>
<feature type="region of interest" description="Disordered" evidence="1">
    <location>
        <begin position="97"/>
        <end position="259"/>
    </location>
</feature>
<evidence type="ECO:0000256" key="2">
    <source>
        <dbReference type="SAM" id="Phobius"/>
    </source>
</evidence>
<reference evidence="3" key="1">
    <citation type="journal article" date="2020" name="Microb. Genom.">
        <title>Genetic diversity of clinical and environmental Mucorales isolates obtained from an investigation of mucormycosis cases among solid organ transplant recipients.</title>
        <authorList>
            <person name="Nguyen M.H."/>
            <person name="Kaul D."/>
            <person name="Muto C."/>
            <person name="Cheng S.J."/>
            <person name="Richter R.A."/>
            <person name="Bruno V.M."/>
            <person name="Liu G."/>
            <person name="Beyhan S."/>
            <person name="Sundermann A.J."/>
            <person name="Mounaud S."/>
            <person name="Pasculle A.W."/>
            <person name="Nierman W.C."/>
            <person name="Driscoll E."/>
            <person name="Cumbie R."/>
            <person name="Clancy C.J."/>
            <person name="Dupont C.L."/>
        </authorList>
    </citation>
    <scope>NUCLEOTIDE SEQUENCE</scope>
    <source>
        <strain evidence="3">GL11</strain>
    </source>
</reference>
<sequence length="259" mass="27526">MMILAMNGLLVMVMCTWKFLVIPVPNSSLWNTVSVYPTATRLFWLPGLVCLITVVIVSTWVTPKNPVISVRSIPVRVLFVTKRGHISYHYNRALDRDRDLPSHKRARQQAPASSVTSRRIATPSRRTRPDAPLNFNFEEPYSPAAPAPSPSSDGKTGSGLTSQEQSKYSTGAQKDTSTTATKQVSPVATEGSPASKTIDTAASTAKSSTTSATSNIDNDAMDTSEDSSASSNSSNTNPASPGTPGEILGSPPPSTGTEV</sequence>
<feature type="compositionally biased region" description="Polar residues" evidence="1">
    <location>
        <begin position="110"/>
        <end position="119"/>
    </location>
</feature>
<keyword evidence="2" id="KW-1133">Transmembrane helix</keyword>
<feature type="transmembrane region" description="Helical" evidence="2">
    <location>
        <begin position="42"/>
        <end position="61"/>
    </location>
</feature>
<comment type="caution">
    <text evidence="3">The sequence shown here is derived from an EMBL/GenBank/DDBJ whole genome shotgun (WGS) entry which is preliminary data.</text>
</comment>
<accession>A0A9P6X346</accession>
<dbReference type="Proteomes" id="UP000716291">
    <property type="component" value="Unassembled WGS sequence"/>
</dbReference>
<feature type="compositionally biased region" description="Pro residues" evidence="1">
    <location>
        <begin position="250"/>
        <end position="259"/>
    </location>
</feature>
<dbReference type="EMBL" id="JAANQT010001693">
    <property type="protein sequence ID" value="KAG1304253.1"/>
    <property type="molecule type" value="Genomic_DNA"/>
</dbReference>
<keyword evidence="4" id="KW-1185">Reference proteome</keyword>
<dbReference type="AlphaFoldDB" id="A0A9P6X346"/>
<keyword evidence="2" id="KW-0472">Membrane</keyword>
<protein>
    <submittedName>
        <fullName evidence="3">Uncharacterized protein</fullName>
    </submittedName>
</protein>